<reference evidence="22" key="1">
    <citation type="submission" date="2020-10" db="EMBL/GenBank/DDBJ databases">
        <title>Feather gene expression reveals the developmental basis of iridescence in African starlings.</title>
        <authorList>
            <person name="Rubenstein D.R."/>
        </authorList>
    </citation>
    <scope>NUCLEOTIDE SEQUENCE</scope>
    <source>
        <strain evidence="22">SS15</strain>
        <tissue evidence="22">Liver</tissue>
    </source>
</reference>
<dbReference type="Gene3D" id="1.10.135.10">
    <property type="entry name" value="ATP:guanido phosphotransferase, N-terminal domain"/>
    <property type="match status" value="1"/>
</dbReference>
<dbReference type="PROSITE" id="PS51509">
    <property type="entry name" value="PHOSPHAGEN_KINASE_N"/>
    <property type="match status" value="1"/>
</dbReference>
<evidence type="ECO:0000256" key="5">
    <source>
        <dbReference type="ARBA" id="ARBA00022741"/>
    </source>
</evidence>
<dbReference type="GO" id="GO:0005524">
    <property type="term" value="F:ATP binding"/>
    <property type="evidence" value="ECO:0007669"/>
    <property type="project" value="UniProtKB-UniRule"/>
</dbReference>
<dbReference type="EMBL" id="JADDUC020000013">
    <property type="protein sequence ID" value="KAI1235321.1"/>
    <property type="molecule type" value="Genomic_DNA"/>
</dbReference>
<comment type="caution">
    <text evidence="18">Lacks conserved residue(s) required for the propagation of feature annotation.</text>
</comment>
<dbReference type="Proteomes" id="UP000618051">
    <property type="component" value="Unassembled WGS sequence"/>
</dbReference>
<comment type="function">
    <text evidence="12">Reversibly catalyzes the transfer of phosphate between ATP and various phosphogens (e.g. creatine phosphate). Creatine kinase isoenzymes play a central role in energy transduction in tissues with large, fluctuating energy demands, such as skeletal muscle, heart, brain and spermatozoa.</text>
</comment>
<dbReference type="GO" id="GO:0005743">
    <property type="term" value="C:mitochondrial inner membrane"/>
    <property type="evidence" value="ECO:0007669"/>
    <property type="project" value="UniProtKB-SubCell"/>
</dbReference>
<dbReference type="SUPFAM" id="SSF48034">
    <property type="entry name" value="Guanido kinase N-terminal domain"/>
    <property type="match status" value="1"/>
</dbReference>
<protein>
    <recommendedName>
        <fullName evidence="14">Creatine kinase U-type, mitochondrial</fullName>
        <ecNumber evidence="3">2.7.3.2</ecNumber>
    </recommendedName>
    <alternativeName>
        <fullName evidence="15">Acidic-type mitochondrial creatine kinase</fullName>
    </alternativeName>
    <alternativeName>
        <fullName evidence="16">Ubiquitous mitochondrial creatine kinase</fullName>
    </alternativeName>
</protein>
<keyword evidence="5 18" id="KW-0547">Nucleotide-binding</keyword>
<dbReference type="GO" id="GO:0004111">
    <property type="term" value="F:creatine kinase activity"/>
    <property type="evidence" value="ECO:0007669"/>
    <property type="project" value="UniProtKB-EC"/>
</dbReference>
<keyword evidence="24" id="KW-1185">Reference proteome</keyword>
<dbReference type="Pfam" id="PF00217">
    <property type="entry name" value="ATP-gua_Ptrans"/>
    <property type="match status" value="1"/>
</dbReference>
<evidence type="ECO:0000256" key="9">
    <source>
        <dbReference type="ARBA" id="ARBA00022946"/>
    </source>
</evidence>
<evidence type="ECO:0000256" key="15">
    <source>
        <dbReference type="ARBA" id="ARBA00041417"/>
    </source>
</evidence>
<evidence type="ECO:0000256" key="10">
    <source>
        <dbReference type="ARBA" id="ARBA00023128"/>
    </source>
</evidence>
<dbReference type="PROSITE" id="PS00112">
    <property type="entry name" value="PHOSPHAGEN_KINASE"/>
    <property type="match status" value="1"/>
</dbReference>
<reference evidence="23" key="3">
    <citation type="submission" date="2022-01" db="EMBL/GenBank/DDBJ databases">
        <authorList>
            <person name="Rubenstein D.R."/>
        </authorList>
    </citation>
    <scope>NUCLEOTIDE SEQUENCE</scope>
    <source>
        <strain evidence="23">SS15</strain>
        <tissue evidence="23">Liver</tissue>
    </source>
</reference>
<dbReference type="OrthoDB" id="430219at2759"/>
<comment type="subunit">
    <text evidence="13">Exists as an octamer composed of four MTCK homodimers.</text>
</comment>
<dbReference type="PANTHER" id="PTHR11547:SF24">
    <property type="entry name" value="CREATINE KINASE U-TYPE, MITOCHONDRIAL"/>
    <property type="match status" value="1"/>
</dbReference>
<comment type="caution">
    <text evidence="22">The sequence shown here is derived from an EMBL/GenBank/DDBJ whole genome shotgun (WGS) entry which is preliminary data.</text>
</comment>
<dbReference type="Gene3D" id="3.30.590.10">
    <property type="entry name" value="Glutamine synthetase/guanido kinase, catalytic domain"/>
    <property type="match status" value="2"/>
</dbReference>
<keyword evidence="10" id="KW-0496">Mitochondrion</keyword>
<dbReference type="CDD" id="cd00716">
    <property type="entry name" value="creatine_kinase_like"/>
    <property type="match status" value="1"/>
</dbReference>
<evidence type="ECO:0000256" key="1">
    <source>
        <dbReference type="ARBA" id="ARBA00004137"/>
    </source>
</evidence>
<dbReference type="EMBL" id="JADDUC010000247">
    <property type="protein sequence ID" value="KAG0114956.1"/>
    <property type="molecule type" value="Genomic_DNA"/>
</dbReference>
<keyword evidence="4 18" id="KW-0808">Transferase</keyword>
<evidence type="ECO:0000313" key="22">
    <source>
        <dbReference type="EMBL" id="KAG0114956.1"/>
    </source>
</evidence>
<evidence type="ECO:0000313" key="23">
    <source>
        <dbReference type="EMBL" id="KAI1235321.1"/>
    </source>
</evidence>
<dbReference type="InterPro" id="IPR014746">
    <property type="entry name" value="Gln_synth/guanido_kin_cat_dom"/>
</dbReference>
<evidence type="ECO:0000259" key="20">
    <source>
        <dbReference type="PROSITE" id="PS51509"/>
    </source>
</evidence>
<evidence type="ECO:0000256" key="16">
    <source>
        <dbReference type="ARBA" id="ARBA00041802"/>
    </source>
</evidence>
<evidence type="ECO:0000313" key="24">
    <source>
        <dbReference type="Proteomes" id="UP000618051"/>
    </source>
</evidence>
<dbReference type="InterPro" id="IPR022414">
    <property type="entry name" value="ATP-guanido_PTrfase_cat"/>
</dbReference>
<evidence type="ECO:0000256" key="11">
    <source>
        <dbReference type="ARBA" id="ARBA00023136"/>
    </source>
</evidence>
<feature type="domain" description="Phosphagen kinase C-terminal" evidence="21">
    <location>
        <begin position="96"/>
        <end position="404"/>
    </location>
</feature>
<comment type="similarity">
    <text evidence="2 17 19">Belongs to the ATP:guanido phosphotransferase family.</text>
</comment>
<evidence type="ECO:0000259" key="21">
    <source>
        <dbReference type="PROSITE" id="PS51510"/>
    </source>
</evidence>
<evidence type="ECO:0000256" key="13">
    <source>
        <dbReference type="ARBA" id="ARBA00038753"/>
    </source>
</evidence>
<feature type="domain" description="Phosphagen kinase N-terminal" evidence="20">
    <location>
        <begin position="1"/>
        <end position="69"/>
    </location>
</feature>
<feature type="binding site" evidence="18">
    <location>
        <begin position="329"/>
        <end position="333"/>
    </location>
    <ligand>
        <name>ATP</name>
        <dbReference type="ChEBI" id="CHEBI:30616"/>
    </ligand>
</feature>
<dbReference type="FunFam" id="1.10.135.10:FF:000005">
    <property type="entry name" value="Glycocyamine kinase beta chain"/>
    <property type="match status" value="1"/>
</dbReference>
<feature type="binding site" evidence="18">
    <location>
        <position position="273"/>
    </location>
    <ligand>
        <name>ATP</name>
        <dbReference type="ChEBI" id="CHEBI:30616"/>
    </ligand>
</feature>
<evidence type="ECO:0000256" key="17">
    <source>
        <dbReference type="PROSITE-ProRule" id="PRU00842"/>
    </source>
</evidence>
<name>A0A835NH80_9PASS</name>
<reference evidence="23 24" key="2">
    <citation type="journal article" date="2021" name="J. Hered.">
        <title>Feather Gene Expression Elucidates the Developmental Basis of Plumage Iridescence in African Starlings.</title>
        <authorList>
            <person name="Rubenstein D.R."/>
            <person name="Corvelo A."/>
            <person name="MacManes M.D."/>
            <person name="Maia R."/>
            <person name="Narzisi G."/>
            <person name="Rousaki A."/>
            <person name="Vandenabeele P."/>
            <person name="Shawkey M.D."/>
            <person name="Solomon J."/>
        </authorList>
    </citation>
    <scope>NUCLEOTIDE SEQUENCE [LARGE SCALE GENOMIC DNA]</scope>
    <source>
        <strain evidence="23">SS15</strain>
    </source>
</reference>
<dbReference type="EC" id="2.7.3.2" evidence="3"/>
<evidence type="ECO:0000256" key="8">
    <source>
        <dbReference type="ARBA" id="ARBA00022840"/>
    </source>
</evidence>
<organism evidence="22">
    <name type="scientific">Lamprotornis superbus</name>
    <dbReference type="NCBI Taxonomy" id="245042"/>
    <lineage>
        <taxon>Eukaryota</taxon>
        <taxon>Metazoa</taxon>
        <taxon>Chordata</taxon>
        <taxon>Craniata</taxon>
        <taxon>Vertebrata</taxon>
        <taxon>Euteleostomi</taxon>
        <taxon>Archelosauria</taxon>
        <taxon>Archosauria</taxon>
        <taxon>Dinosauria</taxon>
        <taxon>Saurischia</taxon>
        <taxon>Theropoda</taxon>
        <taxon>Coelurosauria</taxon>
        <taxon>Aves</taxon>
        <taxon>Neognathae</taxon>
        <taxon>Neoaves</taxon>
        <taxon>Telluraves</taxon>
        <taxon>Australaves</taxon>
        <taxon>Passeriformes</taxon>
        <taxon>Sturnidae</taxon>
        <taxon>Lamprotornis</taxon>
    </lineage>
</organism>
<keyword evidence="11" id="KW-0472">Membrane</keyword>
<evidence type="ECO:0000256" key="2">
    <source>
        <dbReference type="ARBA" id="ARBA00006798"/>
    </source>
</evidence>
<dbReference type="PROSITE" id="PS51510">
    <property type="entry name" value="PHOSPHAGEN_KINASE_C"/>
    <property type="match status" value="1"/>
</dbReference>
<dbReference type="AlphaFoldDB" id="A0A835NH80"/>
<keyword evidence="6 18" id="KW-0418">Kinase</keyword>
<evidence type="ECO:0000256" key="14">
    <source>
        <dbReference type="ARBA" id="ARBA00039465"/>
    </source>
</evidence>
<keyword evidence="7" id="KW-0999">Mitochondrion inner membrane</keyword>
<dbReference type="InterPro" id="IPR000749">
    <property type="entry name" value="ATP-guanido_PTrfase"/>
</dbReference>
<dbReference type="PANTHER" id="PTHR11547">
    <property type="entry name" value="ARGININE OR CREATINE KINASE"/>
    <property type="match status" value="1"/>
</dbReference>
<feature type="binding site" evidence="18">
    <location>
        <begin position="357"/>
        <end position="362"/>
    </location>
    <ligand>
        <name>ATP</name>
        <dbReference type="ChEBI" id="CHEBI:30616"/>
    </ligand>
</feature>
<dbReference type="InterPro" id="IPR022415">
    <property type="entry name" value="ATP-guanido_PTrfase_AS"/>
</dbReference>
<accession>A0A835NH80</accession>
<evidence type="ECO:0000256" key="12">
    <source>
        <dbReference type="ARBA" id="ARBA00037274"/>
    </source>
</evidence>
<dbReference type="FunFam" id="3.30.590.10:FF:000002">
    <property type="entry name" value="Creatine kinase S-type, mitochondrial"/>
    <property type="match status" value="1"/>
</dbReference>
<evidence type="ECO:0000256" key="4">
    <source>
        <dbReference type="ARBA" id="ARBA00022679"/>
    </source>
</evidence>
<dbReference type="SUPFAM" id="SSF55931">
    <property type="entry name" value="Glutamine synthetase/guanido kinase"/>
    <property type="match status" value="2"/>
</dbReference>
<feature type="binding site" evidence="18">
    <location>
        <begin position="99"/>
        <end position="103"/>
    </location>
    <ligand>
        <name>ATP</name>
        <dbReference type="ChEBI" id="CHEBI:30616"/>
    </ligand>
</feature>
<evidence type="ECO:0000256" key="6">
    <source>
        <dbReference type="ARBA" id="ARBA00022777"/>
    </source>
</evidence>
<comment type="subcellular location">
    <subcellularLocation>
        <location evidence="1">Mitochondrion inner membrane</location>
        <topology evidence="1">Peripheral membrane protein</topology>
        <orientation evidence="1">Intermembrane side</orientation>
    </subcellularLocation>
</comment>
<keyword evidence="8 18" id="KW-0067">ATP-binding</keyword>
<proteinExistence type="inferred from homology"/>
<dbReference type="InterPro" id="IPR036802">
    <property type="entry name" value="ATP-guanido_PTrfase_N_sf"/>
</dbReference>
<evidence type="ECO:0000256" key="7">
    <source>
        <dbReference type="ARBA" id="ARBA00022792"/>
    </source>
</evidence>
<evidence type="ECO:0000256" key="19">
    <source>
        <dbReference type="RuleBase" id="RU000505"/>
    </source>
</evidence>
<evidence type="ECO:0000256" key="3">
    <source>
        <dbReference type="ARBA" id="ARBA00012231"/>
    </source>
</evidence>
<evidence type="ECO:0000256" key="18">
    <source>
        <dbReference type="PROSITE-ProRule" id="PRU00843"/>
    </source>
</evidence>
<dbReference type="InterPro" id="IPR022413">
    <property type="entry name" value="ATP-guanido_PTrfase_N"/>
</dbReference>
<dbReference type="Pfam" id="PF02807">
    <property type="entry name" value="ATP-gua_PtransN"/>
    <property type="match status" value="1"/>
</dbReference>
<sequence>MANNLTPAIYARLCDKATPNGWTLDQCIQTGVDNPGHPFIKTVGIVAGDEETYEVFADLFDPVIQERHNGYNPRTMKHTTDLDATKIKFGQFDERYVLSSRVRTGRSIRGLSLPPACTRAERREVEKVTVDALSGLTGDLAGRYYRLSEMTEQEQQQLIDVSQCSSRPAPPGCMQSRTPSWHCLSGRLHPPFAALLSSSTRTPALARQPNSTPCSLSEPMNSASLQDHFLFDKPVSPLLTAAGMARDWPDARGIWHNHQKTFLIWINEEDHTRVISMEKGGNMKRVFERFCRGLKEVERLIQERGWEFMWNERLGYILTCPSNLGTGLRAGVHIKLPLLSKDSRFPKILENLRLQKRGTGGVDTAAKGGVFDISNLDRLGKSEVELVQLVIDGVNYLIDCERRLEKGQDIRIPSPLQQFRH</sequence>
<keyword evidence="9" id="KW-0809">Transit peptide</keyword>
<dbReference type="GO" id="GO:0046314">
    <property type="term" value="P:phosphocreatine biosynthetic process"/>
    <property type="evidence" value="ECO:0007669"/>
    <property type="project" value="InterPro"/>
</dbReference>
<gene>
    <name evidence="23" type="ORF">IHE44_0002966</name>
    <name evidence="22" type="ORF">IHE44_006884</name>
</gene>